<accession>A0AAV0NLF9</accession>
<dbReference type="PROSITE" id="PS50181">
    <property type="entry name" value="FBOX"/>
    <property type="match status" value="1"/>
</dbReference>
<dbReference type="InterPro" id="IPR055411">
    <property type="entry name" value="LRR_FXL15/At3g58940/PEG3-like"/>
</dbReference>
<evidence type="ECO:0000313" key="2">
    <source>
        <dbReference type="EMBL" id="CAI0459229.1"/>
    </source>
</evidence>
<protein>
    <recommendedName>
        <fullName evidence="1">F-box domain-containing protein</fullName>
    </recommendedName>
</protein>
<dbReference type="InterPro" id="IPR053781">
    <property type="entry name" value="F-box_AtFBL13-like"/>
</dbReference>
<proteinExistence type="predicted"/>
<dbReference type="AlphaFoldDB" id="A0AAV0NLF9"/>
<gene>
    <name evidence="2" type="ORF">LITE_LOCUS33905</name>
</gene>
<dbReference type="Pfam" id="PF24758">
    <property type="entry name" value="LRR_At5g56370"/>
    <property type="match status" value="1"/>
</dbReference>
<dbReference type="Gene3D" id="3.80.10.10">
    <property type="entry name" value="Ribonuclease Inhibitor"/>
    <property type="match status" value="1"/>
</dbReference>
<dbReference type="SUPFAM" id="SSF52047">
    <property type="entry name" value="RNI-like"/>
    <property type="match status" value="1"/>
</dbReference>
<dbReference type="SUPFAM" id="SSF81383">
    <property type="entry name" value="F-box domain"/>
    <property type="match status" value="1"/>
</dbReference>
<evidence type="ECO:0000313" key="3">
    <source>
        <dbReference type="Proteomes" id="UP001154282"/>
    </source>
</evidence>
<dbReference type="EMBL" id="CAMGYJ010000008">
    <property type="protein sequence ID" value="CAI0459229.1"/>
    <property type="molecule type" value="Genomic_DNA"/>
</dbReference>
<dbReference type="InterPro" id="IPR001810">
    <property type="entry name" value="F-box_dom"/>
</dbReference>
<dbReference type="PANTHER" id="PTHR31639">
    <property type="entry name" value="F-BOX PROTEIN-LIKE"/>
    <property type="match status" value="1"/>
</dbReference>
<dbReference type="Pfam" id="PF00646">
    <property type="entry name" value="F-box"/>
    <property type="match status" value="1"/>
</dbReference>
<feature type="domain" description="F-box" evidence="1">
    <location>
        <begin position="9"/>
        <end position="61"/>
    </location>
</feature>
<dbReference type="PANTHER" id="PTHR31639:SF312">
    <property type="entry name" value="CYCLIN-LIKE F-BOX"/>
    <property type="match status" value="1"/>
</dbReference>
<evidence type="ECO:0000259" key="1">
    <source>
        <dbReference type="PROSITE" id="PS50181"/>
    </source>
</evidence>
<dbReference type="CDD" id="cd22160">
    <property type="entry name" value="F-box_AtFBL13-like"/>
    <property type="match status" value="1"/>
</dbReference>
<name>A0AAV0NLF9_9ROSI</name>
<dbReference type="InterPro" id="IPR036047">
    <property type="entry name" value="F-box-like_dom_sf"/>
</dbReference>
<reference evidence="2" key="1">
    <citation type="submission" date="2022-08" db="EMBL/GenBank/DDBJ databases">
        <authorList>
            <person name="Gutierrez-Valencia J."/>
        </authorList>
    </citation>
    <scope>NUCLEOTIDE SEQUENCE</scope>
</reference>
<dbReference type="InterPro" id="IPR032675">
    <property type="entry name" value="LRR_dom_sf"/>
</dbReference>
<keyword evidence="3" id="KW-1185">Reference proteome</keyword>
<dbReference type="Proteomes" id="UP001154282">
    <property type="component" value="Unassembled WGS sequence"/>
</dbReference>
<organism evidence="2 3">
    <name type="scientific">Linum tenue</name>
    <dbReference type="NCBI Taxonomy" id="586396"/>
    <lineage>
        <taxon>Eukaryota</taxon>
        <taxon>Viridiplantae</taxon>
        <taxon>Streptophyta</taxon>
        <taxon>Embryophyta</taxon>
        <taxon>Tracheophyta</taxon>
        <taxon>Spermatophyta</taxon>
        <taxon>Magnoliopsida</taxon>
        <taxon>eudicotyledons</taxon>
        <taxon>Gunneridae</taxon>
        <taxon>Pentapetalae</taxon>
        <taxon>rosids</taxon>
        <taxon>fabids</taxon>
        <taxon>Malpighiales</taxon>
        <taxon>Linaceae</taxon>
        <taxon>Linum</taxon>
    </lineage>
</organism>
<sequence length="503" mass="56572">MKRVCNSSPDRITDLPAHVIQCILVFLPIKDATKTSVLSRKWRHQWRSIPQLVFDDGFVEIREETESERSLMNKQQVLLNIYKSLLLRDGPITKFVLSIPRLNPCHEIDLIVLYLSSKGVRHLTLVFSRNSDEYQMHSSLFSALHLKSLKLRSCEVTPPSWFVGFSKLTHLDLNRVTLPCDFFKDFLPKCPLLESLSVVDCDGLEGNLDIVAPFLKSFTLVVDFLDICFSFKSTPLLSYVVLDWNDDCTDGGVPDMVSLFASLPALQQFHVNYEILKNFAGGGRNVPARLPTLHLLEVFDMKHVIFDVSGMERVFVCLIMSSPNLCSLTIQVSTLQQHDQLAGNEVSSLWRSLEAEDCPGSSHCLQQLRECRIVDNCATLAELDLMRMERVFVCLIMSSPSLRKLTIQFPNARTPRRTRSGSDSARPYARLPGEVSPRALQESLTCEAMEVFLASIAAEEYGSMASALIEMGATKKDVDTKAFARGLEKMFSSIQASIAPFFS</sequence>
<comment type="caution">
    <text evidence="2">The sequence shown here is derived from an EMBL/GenBank/DDBJ whole genome shotgun (WGS) entry which is preliminary data.</text>
</comment>